<keyword evidence="4" id="KW-0804">Transcription</keyword>
<dbReference type="InterPro" id="IPR007324">
    <property type="entry name" value="Sugar-bd_dom_put"/>
</dbReference>
<dbReference type="PANTHER" id="PTHR34294:SF1">
    <property type="entry name" value="TRANSCRIPTIONAL REGULATOR LSRR"/>
    <property type="match status" value="1"/>
</dbReference>
<dbReference type="Gene3D" id="3.40.50.1360">
    <property type="match status" value="1"/>
</dbReference>
<sequence length="339" mass="36205">MDTRDIQALTAVKLYYGEGLTQSQVATELGVSRPTVSKLLNLGRERGYVRIEIHDPREEASETATQMRDRYQLNDVRLAQPARAGNAVLLRELGRVGAELLDELVVDGTLLGVSWGKTMYSVSTQLKSKDVSGVEIVQLKGGMSHSDKSTNDIRTIGGFCHAFHAYARTLPLPVIFDSVETKRIVEQDRFIASVLALGRTVDIAVFTVGAVDHDSLALNLGQLSTTEKDLLVERAVGDACSRFYRADGGIALPEVDARTVGISLSDLRRIPTRVLVAGGAHKAAAIDVALRTNLATHLVIDDATAERLLALDSPAAPAAPASPGSPGSPDSSTPLTATE</sequence>
<evidence type="ECO:0000256" key="3">
    <source>
        <dbReference type="ARBA" id="ARBA00023125"/>
    </source>
</evidence>
<dbReference type="InterPro" id="IPR009057">
    <property type="entry name" value="Homeodomain-like_sf"/>
</dbReference>
<gene>
    <name evidence="7" type="ORF">I6G95_03115</name>
    <name evidence="8" type="ORF">I6H48_03695</name>
</gene>
<keyword evidence="2" id="KW-0805">Transcription regulation</keyword>
<evidence type="ECO:0000256" key="1">
    <source>
        <dbReference type="ARBA" id="ARBA00010466"/>
    </source>
</evidence>
<dbReference type="Proteomes" id="UP000594774">
    <property type="component" value="Chromosome"/>
</dbReference>
<dbReference type="InterPro" id="IPR036388">
    <property type="entry name" value="WH-like_DNA-bd_sf"/>
</dbReference>
<proteinExistence type="inferred from homology"/>
<dbReference type="InterPro" id="IPR001387">
    <property type="entry name" value="Cro/C1-type_HTH"/>
</dbReference>
<comment type="similarity">
    <text evidence="1">Belongs to the SorC transcriptional regulatory family.</text>
</comment>
<accession>A0AB37GDP5</accession>
<dbReference type="AlphaFoldDB" id="A0AB37GDP5"/>
<dbReference type="GO" id="GO:0003700">
    <property type="term" value="F:DNA-binding transcription factor activity"/>
    <property type="evidence" value="ECO:0007669"/>
    <property type="project" value="InterPro"/>
</dbReference>
<dbReference type="SUPFAM" id="SSF46689">
    <property type="entry name" value="Homeodomain-like"/>
    <property type="match status" value="1"/>
</dbReference>
<dbReference type="SUPFAM" id="SSF100950">
    <property type="entry name" value="NagB/RpiA/CoA transferase-like"/>
    <property type="match status" value="1"/>
</dbReference>
<dbReference type="Pfam" id="PF12802">
    <property type="entry name" value="MarR_2"/>
    <property type="match status" value="1"/>
</dbReference>
<organism evidence="7 9">
    <name type="scientific">Corynebacterium amycolatum</name>
    <dbReference type="NCBI Taxonomy" id="43765"/>
    <lineage>
        <taxon>Bacteria</taxon>
        <taxon>Bacillati</taxon>
        <taxon>Actinomycetota</taxon>
        <taxon>Actinomycetes</taxon>
        <taxon>Mycobacteriales</taxon>
        <taxon>Corynebacteriaceae</taxon>
        <taxon>Corynebacterium</taxon>
    </lineage>
</organism>
<evidence type="ECO:0000313" key="8">
    <source>
        <dbReference type="EMBL" id="QQB83337.1"/>
    </source>
</evidence>
<dbReference type="Pfam" id="PF04198">
    <property type="entry name" value="Sugar-bind"/>
    <property type="match status" value="1"/>
</dbReference>
<feature type="domain" description="HTH cro/C1-type" evidence="6">
    <location>
        <begin position="19"/>
        <end position="41"/>
    </location>
</feature>
<dbReference type="InterPro" id="IPR037171">
    <property type="entry name" value="NagB/RpiA_transferase-like"/>
</dbReference>
<evidence type="ECO:0000259" key="6">
    <source>
        <dbReference type="PROSITE" id="PS50943"/>
    </source>
</evidence>
<dbReference type="RefSeq" id="WP_197915388.1">
    <property type="nucleotide sequence ID" value="NZ_CP065628.1"/>
</dbReference>
<dbReference type="PROSITE" id="PS50943">
    <property type="entry name" value="HTH_CROC1"/>
    <property type="match status" value="1"/>
</dbReference>
<evidence type="ECO:0000313" key="7">
    <source>
        <dbReference type="EMBL" id="QPR32044.1"/>
    </source>
</evidence>
<evidence type="ECO:0000256" key="2">
    <source>
        <dbReference type="ARBA" id="ARBA00023015"/>
    </source>
</evidence>
<evidence type="ECO:0000313" key="9">
    <source>
        <dbReference type="Proteomes" id="UP000594774"/>
    </source>
</evidence>
<protein>
    <submittedName>
        <fullName evidence="7">Sugar-binding transcriptional regulator</fullName>
    </submittedName>
</protein>
<dbReference type="GO" id="GO:0003677">
    <property type="term" value="F:DNA binding"/>
    <property type="evidence" value="ECO:0007669"/>
    <property type="project" value="UniProtKB-KW"/>
</dbReference>
<keyword evidence="10" id="KW-1185">Reference proteome</keyword>
<dbReference type="Proteomes" id="UP000595198">
    <property type="component" value="Chromosome"/>
</dbReference>
<dbReference type="PANTHER" id="PTHR34294">
    <property type="entry name" value="TRANSCRIPTIONAL REGULATOR-RELATED"/>
    <property type="match status" value="1"/>
</dbReference>
<dbReference type="InterPro" id="IPR000835">
    <property type="entry name" value="HTH_MarR-typ"/>
</dbReference>
<dbReference type="Gene3D" id="1.10.10.10">
    <property type="entry name" value="Winged helix-like DNA-binding domain superfamily/Winged helix DNA-binding domain"/>
    <property type="match status" value="1"/>
</dbReference>
<evidence type="ECO:0000256" key="5">
    <source>
        <dbReference type="SAM" id="MobiDB-lite"/>
    </source>
</evidence>
<reference evidence="9 10" key="1">
    <citation type="submission" date="2020-12" db="EMBL/GenBank/DDBJ databases">
        <title>FDA dAtabase for Regulatory Grade micrObial Sequences (FDA-ARGOS): Supporting development and validation of Infectious Disease Dx tests.</title>
        <authorList>
            <person name="Sproer C."/>
            <person name="Gronow S."/>
            <person name="Severitt S."/>
            <person name="Schroder I."/>
            <person name="Tallon L."/>
            <person name="Sadzewicz L."/>
            <person name="Zhao X."/>
            <person name="Boylan J."/>
            <person name="Ott S."/>
            <person name="Bowen H."/>
            <person name="Vavikolanu K."/>
            <person name="Mehta A."/>
            <person name="Aluvathingal J."/>
            <person name="Nadendla S."/>
            <person name="Lowell S."/>
            <person name="Myers T."/>
            <person name="Yan Y."/>
            <person name="Sichtig H."/>
        </authorList>
    </citation>
    <scope>NUCLEOTIDE SEQUENCE [LARGE SCALE GENOMIC DNA]</scope>
    <source>
        <strain evidence="7 9">FDAARGOS_938</strain>
        <strain evidence="8 10">FDAARGOS_991</strain>
    </source>
</reference>
<name>A0AB37GDP5_CORAY</name>
<evidence type="ECO:0000313" key="10">
    <source>
        <dbReference type="Proteomes" id="UP000595198"/>
    </source>
</evidence>
<feature type="region of interest" description="Disordered" evidence="5">
    <location>
        <begin position="314"/>
        <end position="339"/>
    </location>
</feature>
<dbReference type="EMBL" id="CP065628">
    <property type="protein sequence ID" value="QPR32044.1"/>
    <property type="molecule type" value="Genomic_DNA"/>
</dbReference>
<keyword evidence="3" id="KW-0238">DNA-binding</keyword>
<dbReference type="GO" id="GO:0030246">
    <property type="term" value="F:carbohydrate binding"/>
    <property type="evidence" value="ECO:0007669"/>
    <property type="project" value="InterPro"/>
</dbReference>
<dbReference type="EMBL" id="CP066023">
    <property type="protein sequence ID" value="QQB83337.1"/>
    <property type="molecule type" value="Genomic_DNA"/>
</dbReference>
<feature type="compositionally biased region" description="Low complexity" evidence="5">
    <location>
        <begin position="314"/>
        <end position="332"/>
    </location>
</feature>
<evidence type="ECO:0000256" key="4">
    <source>
        <dbReference type="ARBA" id="ARBA00023163"/>
    </source>
</evidence>
<dbReference type="InterPro" id="IPR051054">
    <property type="entry name" value="SorC_transcr_regulators"/>
</dbReference>